<proteinExistence type="predicted"/>
<gene>
    <name evidence="2" type="ORF">ENS82_06130</name>
</gene>
<evidence type="ECO:0000259" key="1">
    <source>
        <dbReference type="Pfam" id="PF10047"/>
    </source>
</evidence>
<evidence type="ECO:0000313" key="2">
    <source>
        <dbReference type="EMBL" id="HFG20289.1"/>
    </source>
</evidence>
<dbReference type="InterPro" id="IPR018739">
    <property type="entry name" value="DUF2281"/>
</dbReference>
<sequence length="46" mass="5255">MALTDKIQERVQQLPAPLQAEALDFIEFLLIKSKQEATFCVEAETF</sequence>
<reference evidence="2" key="1">
    <citation type="journal article" date="2020" name="mSystems">
        <title>Genome- and Community-Level Interaction Insights into Carbon Utilization and Element Cycling Functions of Hydrothermarchaeota in Hydrothermal Sediment.</title>
        <authorList>
            <person name="Zhou Z."/>
            <person name="Liu Y."/>
            <person name="Xu W."/>
            <person name="Pan J."/>
            <person name="Luo Z.H."/>
            <person name="Li M."/>
        </authorList>
    </citation>
    <scope>NUCLEOTIDE SEQUENCE [LARGE SCALE GENOMIC DNA]</scope>
    <source>
        <strain evidence="2">SpSt-524</strain>
    </source>
</reference>
<dbReference type="Pfam" id="PF10047">
    <property type="entry name" value="DUF2281"/>
    <property type="match status" value="1"/>
</dbReference>
<protein>
    <submittedName>
        <fullName evidence="2">DUF2281 domain-containing protein</fullName>
    </submittedName>
</protein>
<dbReference type="AlphaFoldDB" id="A0A7C3DFQ0"/>
<feature type="domain" description="DUF2281" evidence="1">
    <location>
        <begin position="6"/>
        <end position="36"/>
    </location>
</feature>
<name>A0A7C3DFQ0_MEIRU</name>
<dbReference type="EMBL" id="DSWI01000012">
    <property type="protein sequence ID" value="HFG20289.1"/>
    <property type="molecule type" value="Genomic_DNA"/>
</dbReference>
<accession>A0A7C3DFQ0</accession>
<organism evidence="2">
    <name type="scientific">Meiothermus ruber</name>
    <dbReference type="NCBI Taxonomy" id="277"/>
    <lineage>
        <taxon>Bacteria</taxon>
        <taxon>Thermotogati</taxon>
        <taxon>Deinococcota</taxon>
        <taxon>Deinococci</taxon>
        <taxon>Thermales</taxon>
        <taxon>Thermaceae</taxon>
        <taxon>Meiothermus</taxon>
    </lineage>
</organism>
<comment type="caution">
    <text evidence="2">The sequence shown here is derived from an EMBL/GenBank/DDBJ whole genome shotgun (WGS) entry which is preliminary data.</text>
</comment>